<evidence type="ECO:0000313" key="2">
    <source>
        <dbReference type="Proteomes" id="UP000236724"/>
    </source>
</evidence>
<dbReference type="InterPro" id="IPR025455">
    <property type="entry name" value="DUF4276"/>
</dbReference>
<protein>
    <recommendedName>
        <fullName evidence="3">DUF4276 family protein</fullName>
    </recommendedName>
</protein>
<name>A0A1H6FH18_9GAMM</name>
<reference evidence="1 2" key="1">
    <citation type="submission" date="2016-10" db="EMBL/GenBank/DDBJ databases">
        <authorList>
            <person name="de Groot N.N."/>
        </authorList>
    </citation>
    <scope>NUCLEOTIDE SEQUENCE [LARGE SCALE GENOMIC DNA]</scope>
    <source>
        <strain evidence="1">MBHS1</strain>
    </source>
</reference>
<dbReference type="AlphaFoldDB" id="A0A1H6FH18"/>
<organism evidence="1 2">
    <name type="scientific">Candidatus Venteria ishoeyi</name>
    <dbReference type="NCBI Taxonomy" id="1899563"/>
    <lineage>
        <taxon>Bacteria</taxon>
        <taxon>Pseudomonadati</taxon>
        <taxon>Pseudomonadota</taxon>
        <taxon>Gammaproteobacteria</taxon>
        <taxon>Thiotrichales</taxon>
        <taxon>Thiotrichaceae</taxon>
        <taxon>Venteria</taxon>
    </lineage>
</organism>
<dbReference type="Proteomes" id="UP000236724">
    <property type="component" value="Unassembled WGS sequence"/>
</dbReference>
<keyword evidence="2" id="KW-1185">Reference proteome</keyword>
<proteinExistence type="predicted"/>
<evidence type="ECO:0008006" key="3">
    <source>
        <dbReference type="Google" id="ProtNLM"/>
    </source>
</evidence>
<dbReference type="EMBL" id="FMSV02000556">
    <property type="protein sequence ID" value="SEH08731.1"/>
    <property type="molecule type" value="Genomic_DNA"/>
</dbReference>
<dbReference type="Pfam" id="PF14103">
    <property type="entry name" value="DUF4276"/>
    <property type="match status" value="1"/>
</dbReference>
<evidence type="ECO:0000313" key="1">
    <source>
        <dbReference type="EMBL" id="SEH08731.1"/>
    </source>
</evidence>
<sequence>MVVKVGFVVEGDCEKILIESKHFRDWAVQYELEICDPVIDVRGGGNLCPQQIQPYVELCQKQANPDKIVVLTDLECEPCITQARQRIGIEHIDLLCIACKALESWYLADTEALQKWMEKKVSEHKNPELSGTEKKPWDELKCLANKYKTRGPGKKKPIFTRKMLNDYGFSLQRAAAHPACPSAQYFLKKLAALTQ</sequence>
<dbReference type="OrthoDB" id="3034946at2"/>
<accession>A0A1H6FH18</accession>
<gene>
    <name evidence="1" type="ORF">MBHS_04623</name>
</gene>
<dbReference type="RefSeq" id="WP_103922248.1">
    <property type="nucleotide sequence ID" value="NZ_FMSV02000556.1"/>
</dbReference>